<name>A0A699XL76_TANCI</name>
<dbReference type="EMBL" id="BKCJ011860890">
    <property type="protein sequence ID" value="GFD59090.1"/>
    <property type="molecule type" value="Genomic_DNA"/>
</dbReference>
<dbReference type="InterPro" id="IPR011249">
    <property type="entry name" value="Metalloenz_LuxS/M16"/>
</dbReference>
<dbReference type="AlphaFoldDB" id="A0A699XL76"/>
<feature type="non-terminal residue" evidence="1">
    <location>
        <position position="83"/>
    </location>
</feature>
<reference evidence="1" key="1">
    <citation type="journal article" date="2019" name="Sci. Rep.">
        <title>Draft genome of Tanacetum cinerariifolium, the natural source of mosquito coil.</title>
        <authorList>
            <person name="Yamashiro T."/>
            <person name="Shiraishi A."/>
            <person name="Satake H."/>
            <person name="Nakayama K."/>
        </authorList>
    </citation>
    <scope>NUCLEOTIDE SEQUENCE</scope>
</reference>
<dbReference type="Gene3D" id="3.30.830.10">
    <property type="entry name" value="Metalloenzyme, LuxS/M16 peptidase-like"/>
    <property type="match status" value="1"/>
</dbReference>
<organism evidence="1">
    <name type="scientific">Tanacetum cinerariifolium</name>
    <name type="common">Dalmatian daisy</name>
    <name type="synonym">Chrysanthemum cinerariifolium</name>
    <dbReference type="NCBI Taxonomy" id="118510"/>
    <lineage>
        <taxon>Eukaryota</taxon>
        <taxon>Viridiplantae</taxon>
        <taxon>Streptophyta</taxon>
        <taxon>Embryophyta</taxon>
        <taxon>Tracheophyta</taxon>
        <taxon>Spermatophyta</taxon>
        <taxon>Magnoliopsida</taxon>
        <taxon>eudicotyledons</taxon>
        <taxon>Gunneridae</taxon>
        <taxon>Pentapetalae</taxon>
        <taxon>asterids</taxon>
        <taxon>campanulids</taxon>
        <taxon>Asterales</taxon>
        <taxon>Asteraceae</taxon>
        <taxon>Asteroideae</taxon>
        <taxon>Anthemideae</taxon>
        <taxon>Anthemidinae</taxon>
        <taxon>Tanacetum</taxon>
    </lineage>
</organism>
<dbReference type="GO" id="GO:0046872">
    <property type="term" value="F:metal ion binding"/>
    <property type="evidence" value="ECO:0007669"/>
    <property type="project" value="InterPro"/>
</dbReference>
<dbReference type="SUPFAM" id="SSF63411">
    <property type="entry name" value="LuxS/MPP-like metallohydrolase"/>
    <property type="match status" value="1"/>
</dbReference>
<proteinExistence type="predicted"/>
<comment type="caution">
    <text evidence="1">The sequence shown here is derived from an EMBL/GenBank/DDBJ whole genome shotgun (WGS) entry which is preliminary data.</text>
</comment>
<sequence length="83" mass="9002">SEVVGKPTFPADSLTRIKNQLLASFEYKKQNPGSLAGEELFKRLYGNHPYGHPSEGTAESIKPITIAQLKAFHTKAYAAGNAV</sequence>
<evidence type="ECO:0000313" key="1">
    <source>
        <dbReference type="EMBL" id="GFD59090.1"/>
    </source>
</evidence>
<protein>
    <submittedName>
        <fullName evidence="1">Uncharacterized protein</fullName>
    </submittedName>
</protein>
<gene>
    <name evidence="1" type="ORF">Tci_931059</name>
</gene>
<accession>A0A699XL76</accession>
<feature type="non-terminal residue" evidence="1">
    <location>
        <position position="1"/>
    </location>
</feature>